<evidence type="ECO:0000313" key="4">
    <source>
        <dbReference type="Proteomes" id="UP000474175"/>
    </source>
</evidence>
<feature type="domain" description="DUF4178" evidence="2">
    <location>
        <begin position="71"/>
        <end position="207"/>
    </location>
</feature>
<evidence type="ECO:0000256" key="1">
    <source>
        <dbReference type="SAM" id="Phobius"/>
    </source>
</evidence>
<protein>
    <submittedName>
        <fullName evidence="3">DUF4178 domain-containing protein</fullName>
    </submittedName>
</protein>
<keyword evidence="1" id="KW-0812">Transmembrane</keyword>
<sequence length="432" mass="48910">MIDVTHSGPTFSSDTIHCPACQTLITYYDVANSSYYGCSDCHAFFQYENEGPPQLIRQFSQTEYVSSLPIGTDGYLHGQFVRVVGFMHKREQNPLYQWAEYILLQQDGKTSQLAEYNGHWVWITPTTDTYRPYHHAGNVYYVDTAARQYRLYNRYQPQVLGAVGEFDWNIMDDEHLSVSEYINPPHMLVSEERNNLSSWYKGSHLSPAEVATAFGLSEAVLPVPEGIGAVQPADPKNRLSTVLPFTSIALVALVAIQIIFTITKPAKQVFDQSFNVVSDSTHSFKPIVTPTFEVDGPAALGFNFRAYIDNDWLELPVTLIEEQSGRTYDFTKTLEYYHGYEGGESWSEGSPSDDAILSRIPSGRYHLTIYPANNAGQNISFSISVKQNPMLGANVGLMLVLFMIYPVFLYCHNQWYESRRWSNSDFVNTSTE</sequence>
<dbReference type="Pfam" id="PF13785">
    <property type="entry name" value="DUF4178"/>
    <property type="match status" value="1"/>
</dbReference>
<evidence type="ECO:0000259" key="2">
    <source>
        <dbReference type="Pfam" id="PF13785"/>
    </source>
</evidence>
<proteinExistence type="predicted"/>
<feature type="transmembrane region" description="Helical" evidence="1">
    <location>
        <begin position="242"/>
        <end position="262"/>
    </location>
</feature>
<reference evidence="3 4" key="1">
    <citation type="submission" date="2020-02" db="EMBL/GenBank/DDBJ databases">
        <title>Draft genome sequence of two Spirosoma agri KCTC 52727 and Spirosoma terrae KCTC 52035.</title>
        <authorList>
            <person name="Rojas J."/>
            <person name="Ambika Manirajan B."/>
            <person name="Suarez C."/>
            <person name="Ratering S."/>
            <person name="Schnell S."/>
        </authorList>
    </citation>
    <scope>NUCLEOTIDE SEQUENCE [LARGE SCALE GENOMIC DNA]</scope>
    <source>
        <strain evidence="3 4">KCTC 52035</strain>
    </source>
</reference>
<keyword evidence="1" id="KW-1133">Transmembrane helix</keyword>
<dbReference type="RefSeq" id="WP_163944360.1">
    <property type="nucleotide sequence ID" value="NZ_JAAFZH010000002.1"/>
</dbReference>
<feature type="transmembrane region" description="Helical" evidence="1">
    <location>
        <begin position="391"/>
        <end position="410"/>
    </location>
</feature>
<dbReference type="Proteomes" id="UP000474175">
    <property type="component" value="Unassembled WGS sequence"/>
</dbReference>
<organism evidence="3 4">
    <name type="scientific">Spirosoma terrae</name>
    <dbReference type="NCBI Taxonomy" id="1968276"/>
    <lineage>
        <taxon>Bacteria</taxon>
        <taxon>Pseudomonadati</taxon>
        <taxon>Bacteroidota</taxon>
        <taxon>Cytophagia</taxon>
        <taxon>Cytophagales</taxon>
        <taxon>Cytophagaceae</taxon>
        <taxon>Spirosoma</taxon>
    </lineage>
</organism>
<accession>A0A6L9L1M3</accession>
<comment type="caution">
    <text evidence="3">The sequence shown here is derived from an EMBL/GenBank/DDBJ whole genome shotgun (WGS) entry which is preliminary data.</text>
</comment>
<dbReference type="InterPro" id="IPR025235">
    <property type="entry name" value="DUF4178"/>
</dbReference>
<dbReference type="EMBL" id="JAAFZH010000002">
    <property type="protein sequence ID" value="NDU94406.1"/>
    <property type="molecule type" value="Genomic_DNA"/>
</dbReference>
<keyword evidence="4" id="KW-1185">Reference proteome</keyword>
<dbReference type="AlphaFoldDB" id="A0A6L9L1M3"/>
<keyword evidence="1" id="KW-0472">Membrane</keyword>
<evidence type="ECO:0000313" key="3">
    <source>
        <dbReference type="EMBL" id="NDU94406.1"/>
    </source>
</evidence>
<name>A0A6L9L1M3_9BACT</name>
<gene>
    <name evidence="3" type="ORF">GK108_05930</name>
</gene>